<evidence type="ECO:0000313" key="3">
    <source>
        <dbReference type="EMBL" id="MCB5412304.1"/>
    </source>
</evidence>
<keyword evidence="1" id="KW-0732">Signal</keyword>
<dbReference type="Proteomes" id="UP001198571">
    <property type="component" value="Unassembled WGS sequence"/>
</dbReference>
<dbReference type="InterPro" id="IPR038507">
    <property type="entry name" value="YcnI-like_sf"/>
</dbReference>
<dbReference type="InterPro" id="IPR012533">
    <property type="entry name" value="YcnI-copper_dom"/>
</dbReference>
<evidence type="ECO:0000259" key="2">
    <source>
        <dbReference type="Pfam" id="PF07987"/>
    </source>
</evidence>
<gene>
    <name evidence="3" type="ORF">H0485_20245</name>
</gene>
<dbReference type="EMBL" id="JACDXX010000040">
    <property type="protein sequence ID" value="MCB5412304.1"/>
    <property type="molecule type" value="Genomic_DNA"/>
</dbReference>
<organism evidence="3 4">
    <name type="scientific">Pseudogemmobacter faecipullorum</name>
    <dbReference type="NCBI Taxonomy" id="2755041"/>
    <lineage>
        <taxon>Bacteria</taxon>
        <taxon>Pseudomonadati</taxon>
        <taxon>Pseudomonadota</taxon>
        <taxon>Alphaproteobacteria</taxon>
        <taxon>Rhodobacterales</taxon>
        <taxon>Paracoccaceae</taxon>
        <taxon>Pseudogemmobacter</taxon>
    </lineage>
</organism>
<keyword evidence="4" id="KW-1185">Reference proteome</keyword>
<sequence>MIRTFLGAAVAATTLTAFAAPAMAHATLDVKEAAVNVTHRIALRIPHGCGDEATHTVRVQLPAGFVNAQPMVKAGWTTETVRGDYAAPVTHRDNEITSGVTEIVWSGGDLPSAFYDEFIVRGAVASSVEPGTQMHFLIVQECANGEAAWIDTSGGDVSHPAPFITVTPAPAPSGH</sequence>
<evidence type="ECO:0000313" key="4">
    <source>
        <dbReference type="Proteomes" id="UP001198571"/>
    </source>
</evidence>
<evidence type="ECO:0000256" key="1">
    <source>
        <dbReference type="SAM" id="SignalP"/>
    </source>
</evidence>
<comment type="caution">
    <text evidence="3">The sequence shown here is derived from an EMBL/GenBank/DDBJ whole genome shotgun (WGS) entry which is preliminary data.</text>
</comment>
<feature type="signal peptide" evidence="1">
    <location>
        <begin position="1"/>
        <end position="19"/>
    </location>
</feature>
<proteinExistence type="predicted"/>
<feature type="domain" description="YncI copper-binding" evidence="2">
    <location>
        <begin position="25"/>
        <end position="166"/>
    </location>
</feature>
<dbReference type="Gene3D" id="2.60.40.2230">
    <property type="entry name" value="Uncharacterised protein YcnI-like PF07987, DUF1775"/>
    <property type="match status" value="1"/>
</dbReference>
<feature type="chain" id="PRO_5047134502" evidence="1">
    <location>
        <begin position="20"/>
        <end position="175"/>
    </location>
</feature>
<name>A0ABS8CSH0_9RHOB</name>
<accession>A0ABS8CSH0</accession>
<dbReference type="RefSeq" id="WP_226937727.1">
    <property type="nucleotide sequence ID" value="NZ_JACDXX010000040.1"/>
</dbReference>
<dbReference type="CDD" id="cd08545">
    <property type="entry name" value="YcnI_like"/>
    <property type="match status" value="1"/>
</dbReference>
<reference evidence="3 4" key="1">
    <citation type="submission" date="2020-07" db="EMBL/GenBank/DDBJ databases">
        <title>Pseudogemmobacter sp. nov., isolated from poultry manure in Taiwan.</title>
        <authorList>
            <person name="Lin S.-Y."/>
            <person name="Tang Y.-S."/>
            <person name="Young C.-C."/>
        </authorList>
    </citation>
    <scope>NUCLEOTIDE SEQUENCE [LARGE SCALE GENOMIC DNA]</scope>
    <source>
        <strain evidence="3 4">CC-YST710</strain>
    </source>
</reference>
<protein>
    <submittedName>
        <fullName evidence="3">YcnI family protein</fullName>
    </submittedName>
</protein>
<dbReference type="Pfam" id="PF07987">
    <property type="entry name" value="DUF1775"/>
    <property type="match status" value="1"/>
</dbReference>